<dbReference type="EMBL" id="CT868665">
    <property type="protein sequence ID" value="CAK91981.1"/>
    <property type="molecule type" value="Genomic_DNA"/>
</dbReference>
<organism evidence="2 3">
    <name type="scientific">Paramecium tetraurelia</name>
    <dbReference type="NCBI Taxonomy" id="5888"/>
    <lineage>
        <taxon>Eukaryota</taxon>
        <taxon>Sar</taxon>
        <taxon>Alveolata</taxon>
        <taxon>Ciliophora</taxon>
        <taxon>Intramacronucleata</taxon>
        <taxon>Oligohymenophorea</taxon>
        <taxon>Peniculida</taxon>
        <taxon>Parameciidae</taxon>
        <taxon>Paramecium</taxon>
    </lineage>
</organism>
<accession>A0E9L4</accession>
<evidence type="ECO:0000256" key="1">
    <source>
        <dbReference type="SAM" id="Coils"/>
    </source>
</evidence>
<dbReference type="GeneID" id="5045163"/>
<name>A0E9L4_PARTE</name>
<keyword evidence="1" id="KW-0175">Coiled coil</keyword>
<dbReference type="KEGG" id="ptm:GSPATT00024712001"/>
<feature type="coiled-coil region" evidence="1">
    <location>
        <begin position="531"/>
        <end position="558"/>
    </location>
</feature>
<keyword evidence="3" id="KW-1185">Reference proteome</keyword>
<dbReference type="InParanoid" id="A0E9L4"/>
<dbReference type="OrthoDB" id="294334at2759"/>
<evidence type="ECO:0000313" key="3">
    <source>
        <dbReference type="Proteomes" id="UP000000600"/>
    </source>
</evidence>
<dbReference type="HOGENOM" id="CLU_356610_0_0_1"/>
<gene>
    <name evidence="2" type="ORF">GSPATT00024712001</name>
</gene>
<reference evidence="2 3" key="1">
    <citation type="journal article" date="2006" name="Nature">
        <title>Global trends of whole-genome duplications revealed by the ciliate Paramecium tetraurelia.</title>
        <authorList>
            <consortium name="Genoscope"/>
            <person name="Aury J.-M."/>
            <person name="Jaillon O."/>
            <person name="Duret L."/>
            <person name="Noel B."/>
            <person name="Jubin C."/>
            <person name="Porcel B.M."/>
            <person name="Segurens B."/>
            <person name="Daubin V."/>
            <person name="Anthouard V."/>
            <person name="Aiach N."/>
            <person name="Arnaiz O."/>
            <person name="Billaut A."/>
            <person name="Beisson J."/>
            <person name="Blanc I."/>
            <person name="Bouhouche K."/>
            <person name="Camara F."/>
            <person name="Duharcourt S."/>
            <person name="Guigo R."/>
            <person name="Gogendeau D."/>
            <person name="Katinka M."/>
            <person name="Keller A.-M."/>
            <person name="Kissmehl R."/>
            <person name="Klotz C."/>
            <person name="Koll F."/>
            <person name="Le Moue A."/>
            <person name="Lepere C."/>
            <person name="Malinsky S."/>
            <person name="Nowacki M."/>
            <person name="Nowak J.K."/>
            <person name="Plattner H."/>
            <person name="Poulain J."/>
            <person name="Ruiz F."/>
            <person name="Serrano V."/>
            <person name="Zagulski M."/>
            <person name="Dessen P."/>
            <person name="Betermier M."/>
            <person name="Weissenbach J."/>
            <person name="Scarpelli C."/>
            <person name="Schachter V."/>
            <person name="Sperling L."/>
            <person name="Meyer E."/>
            <person name="Cohen J."/>
            <person name="Wincker P."/>
        </authorList>
    </citation>
    <scope>NUCLEOTIDE SEQUENCE [LARGE SCALE GENOMIC DNA]</scope>
    <source>
        <strain evidence="2 3">Stock d4-2</strain>
    </source>
</reference>
<sequence>MTNPWVGRFPFEMKVQKQKKEDLHSPNRSEIDFFNVPSISASVVMQPKTVFEALKALMFRQKENSVSYDEFYSFSRRLYICEDPVSNLYNIKDQSLRVFRQIAGQSEIIQLEDFFQFLSKDLLKLDLTKMTQFELVIRIALELFQNMCDDDNQLDLKRTVHFIKEELCEDIDFLETIDMFGFVQDLFSGNLVTKISLQDFFQKVGPQIRKALSSIIIRKIQQIVGFKKIQFHTRQTNQFIQNNQVKSDIQKLLQQNFKINFDVEIDEQPKQQQQQKVQQDQIVSLLQQSKPKIRGWLQRLSIKKANKWQLLFLQIDQSTRYLRAVKPESIKINHSVQNTEFICLLELVTVPTKGVHRKTNSLNSGHHEREPELQRPIQTENASSQINPFSHSFILKEQTQTKITLIKSWDIREIEQIFHEVKTSIDPSQNYSGIVELCQMNNEPLEKIRQKFKQLVFKEHLMVLNEGKIHFYTVSLKHCIDLSKMRISGYDKDLPFIPSHPFPFQIVIDEKAQVVGSYLKVQKFEQPNKQNKSGMSQINELENENSDKEDQKKGFFDQIYDKFKKKPNIKKNEIRIVFGAESEPKRRQWIFSLNYYKSNQTDLEELLKPSYRSSFQTPIMSQGNYTPSRSFIKSAQHTLPQQPTQQNFFIGGNHTHINVGIFLNDEDDYYNVFQHQNQFQSTSQAQNQMMNQDLGSKKQLTQPNRIHCHTDPNDSPQKEQRLITQPSNGAQITSRQIYSTSSVELWQKFILAFFRFLIKSKNHQPEEVQEPKIQQLYNRQLKICKQK</sequence>
<dbReference type="eggNOG" id="ENOG502SVD4">
    <property type="taxonomic scope" value="Eukaryota"/>
</dbReference>
<proteinExistence type="predicted"/>
<evidence type="ECO:0008006" key="4">
    <source>
        <dbReference type="Google" id="ProtNLM"/>
    </source>
</evidence>
<evidence type="ECO:0000313" key="2">
    <source>
        <dbReference type="EMBL" id="CAK91981.1"/>
    </source>
</evidence>
<dbReference type="Proteomes" id="UP000000600">
    <property type="component" value="Unassembled WGS sequence"/>
</dbReference>
<dbReference type="OMA" id="HTHINVG"/>
<dbReference type="AlphaFoldDB" id="A0E9L4"/>
<protein>
    <recommendedName>
        <fullName evidence="4">PH domain-containing protein</fullName>
    </recommendedName>
</protein>
<dbReference type="RefSeq" id="XP_001459378.1">
    <property type="nucleotide sequence ID" value="XM_001459341.1"/>
</dbReference>